<keyword evidence="2" id="KW-1185">Reference proteome</keyword>
<dbReference type="RefSeq" id="WP_070936058.1">
    <property type="nucleotide sequence ID" value="NZ_MIPT01000001.1"/>
</dbReference>
<name>A0A1S1HH43_9SPHN</name>
<proteinExistence type="predicted"/>
<evidence type="ECO:0000313" key="1">
    <source>
        <dbReference type="EMBL" id="OHT21609.1"/>
    </source>
</evidence>
<protein>
    <submittedName>
        <fullName evidence="1">Uncharacterized protein</fullName>
    </submittedName>
</protein>
<evidence type="ECO:0000313" key="2">
    <source>
        <dbReference type="Proteomes" id="UP000179467"/>
    </source>
</evidence>
<gene>
    <name evidence="1" type="ORF">BHE75_03620</name>
</gene>
<dbReference type="OrthoDB" id="7510575at2"/>
<organism evidence="1 2">
    <name type="scientific">Edaphosphingomonas haloaromaticamans</name>
    <dbReference type="NCBI Taxonomy" id="653954"/>
    <lineage>
        <taxon>Bacteria</taxon>
        <taxon>Pseudomonadati</taxon>
        <taxon>Pseudomonadota</taxon>
        <taxon>Alphaproteobacteria</taxon>
        <taxon>Sphingomonadales</taxon>
        <taxon>Rhizorhabdaceae</taxon>
        <taxon>Edaphosphingomonas</taxon>
    </lineage>
</organism>
<dbReference type="AlphaFoldDB" id="A0A1S1HH43"/>
<accession>A0A1S1HH43</accession>
<dbReference type="Proteomes" id="UP000179467">
    <property type="component" value="Unassembled WGS sequence"/>
</dbReference>
<sequence length="159" mass="17855">MTVIGHNLIRRVENFDGYEVLAHPLPSRDDRVFHRGELEASRVSVTYASHDVRIARPTGIGSRGRLAILMHHGGGHHVLEFYESALPIASALLALPEREQYALAYALFEQADECADGARAAEARRWADAFVDGRIRKRRSGGKRYVHIETPDEKTLRLS</sequence>
<reference evidence="1 2" key="1">
    <citation type="submission" date="2016-09" db="EMBL/GenBank/DDBJ databases">
        <title>Metabolic pathway, cell adaptation mechanisms and a novel monoxygenase revealed through proteogenomic-transcription analysis of a Sphingomonas haloaromaticamans strain degrading the fungicide ortho-phenylphenol.</title>
        <authorList>
            <person name="Perruchon C."/>
            <person name="Papadopoulou E.S."/>
            <person name="Rousidou C."/>
            <person name="Vasileiadis S."/>
            <person name="Tanou G."/>
            <person name="Amoutzias G."/>
            <person name="Molassiotis A."/>
            <person name="Karpouzas D.G."/>
        </authorList>
    </citation>
    <scope>NUCLEOTIDE SEQUENCE [LARGE SCALE GENOMIC DNA]</scope>
    <source>
        <strain evidence="1 2">P3</strain>
    </source>
</reference>
<dbReference type="EMBL" id="MIPT01000001">
    <property type="protein sequence ID" value="OHT21609.1"/>
    <property type="molecule type" value="Genomic_DNA"/>
</dbReference>
<comment type="caution">
    <text evidence="1">The sequence shown here is derived from an EMBL/GenBank/DDBJ whole genome shotgun (WGS) entry which is preliminary data.</text>
</comment>